<organism evidence="4 5">
    <name type="scientific">Bemisia tabaci</name>
    <name type="common">Sweetpotato whitefly</name>
    <name type="synonym">Aleurodes tabaci</name>
    <dbReference type="NCBI Taxonomy" id="7038"/>
    <lineage>
        <taxon>Eukaryota</taxon>
        <taxon>Metazoa</taxon>
        <taxon>Ecdysozoa</taxon>
        <taxon>Arthropoda</taxon>
        <taxon>Hexapoda</taxon>
        <taxon>Insecta</taxon>
        <taxon>Pterygota</taxon>
        <taxon>Neoptera</taxon>
        <taxon>Paraneoptera</taxon>
        <taxon>Hemiptera</taxon>
        <taxon>Sternorrhyncha</taxon>
        <taxon>Aleyrodoidea</taxon>
        <taxon>Aleyrodidae</taxon>
        <taxon>Aleyrodinae</taxon>
        <taxon>Bemisia</taxon>
    </lineage>
</organism>
<feature type="chain" id="PRO_5040222213" description="Nose resistant-to-fluoxetine protein N-terminal domain-containing protein" evidence="2">
    <location>
        <begin position="27"/>
        <end position="563"/>
    </location>
</feature>
<keyword evidence="5" id="KW-1185">Reference proteome</keyword>
<feature type="transmembrane region" description="Helical" evidence="1">
    <location>
        <begin position="302"/>
        <end position="320"/>
    </location>
</feature>
<feature type="transmembrane region" description="Helical" evidence="1">
    <location>
        <begin position="229"/>
        <end position="251"/>
    </location>
</feature>
<evidence type="ECO:0000313" key="4">
    <source>
        <dbReference type="EMBL" id="CAH0387106.1"/>
    </source>
</evidence>
<sequence>MAFNIHQVFLAGAIILATMSTSQLLAQTETKMCVKRGNQRGWVSRVISEHMWDFRVISDTNPTCTMHYEVYRQHLDNFATWSIQMLDASELVPSGILAGDTHKLGNFEECLKTRVPPELGFSAQYCLPVFNYIPSNFSTGAFASQDEWAKPVWSRIMINNRTKAPRDRFSLAFCIPSSCSHVDLQASLQSFFNDPMRQKAYDFKVDVHSLQCTTSDSPTQSTGGLIFKYLMIAMILLVLFCTLADLLLATFQKKNGSSKISSDNVTGARRWISPFSILRNLPQLFATTSSPDDYKMLHGIKAVLMLFVVIAHISSIRMLGRAAIVNWDYVEDLLARPNPLFSAAPLLPDFFYCISGFLMCLSTMKRLNAGKFNFWTHIINKLFRVFPPYFFFLAATIFILPSLGTGPFWKSFIEPEVEFCRKNWLLNIMFVNNYVLPGEWCFPHTYFLAADMHFFMVGTIIVYLCWRWNSYKGAVLGLATFLSFFMPFLAVYLNDYDGVLNFDYKSMTTIRRHQYFMMVYMKSHTRCGGYMIGIIGGFSLLTLQKRGYCFSKVGRCHTIGMDH</sequence>
<dbReference type="Pfam" id="PF20146">
    <property type="entry name" value="NRF"/>
    <property type="match status" value="1"/>
</dbReference>
<accession>A0A9P0F0S8</accession>
<reference evidence="4" key="1">
    <citation type="submission" date="2021-12" db="EMBL/GenBank/DDBJ databases">
        <authorList>
            <person name="King R."/>
        </authorList>
    </citation>
    <scope>NUCLEOTIDE SEQUENCE</scope>
</reference>
<keyword evidence="1" id="KW-0812">Transmembrane</keyword>
<gene>
    <name evidence="4" type="ORF">BEMITA_LOCUS6159</name>
</gene>
<dbReference type="AlphaFoldDB" id="A0A9P0F0S8"/>
<evidence type="ECO:0000256" key="2">
    <source>
        <dbReference type="SAM" id="SignalP"/>
    </source>
</evidence>
<proteinExistence type="predicted"/>
<keyword evidence="1" id="KW-1133">Transmembrane helix</keyword>
<feature type="transmembrane region" description="Helical" evidence="1">
    <location>
        <begin position="340"/>
        <end position="361"/>
    </location>
</feature>
<evidence type="ECO:0000256" key="1">
    <source>
        <dbReference type="SAM" id="Phobius"/>
    </source>
</evidence>
<feature type="transmembrane region" description="Helical" evidence="1">
    <location>
        <begin position="446"/>
        <end position="466"/>
    </location>
</feature>
<feature type="domain" description="Nose resistant-to-fluoxetine protein N-terminal" evidence="3">
    <location>
        <begin position="61"/>
        <end position="208"/>
    </location>
</feature>
<feature type="transmembrane region" description="Helical" evidence="1">
    <location>
        <begin position="382"/>
        <end position="403"/>
    </location>
</feature>
<dbReference type="InterPro" id="IPR006621">
    <property type="entry name" value="Nose-resist-to-fluoxetine_N"/>
</dbReference>
<keyword evidence="1" id="KW-0472">Membrane</keyword>
<evidence type="ECO:0000259" key="3">
    <source>
        <dbReference type="SMART" id="SM00703"/>
    </source>
</evidence>
<dbReference type="InterPro" id="IPR052728">
    <property type="entry name" value="O2_lipid_transport_reg"/>
</dbReference>
<keyword evidence="2" id="KW-0732">Signal</keyword>
<feature type="transmembrane region" description="Helical" evidence="1">
    <location>
        <begin position="523"/>
        <end position="543"/>
    </location>
</feature>
<dbReference type="PANTHER" id="PTHR11161:SF0">
    <property type="entry name" value="O-ACYLTRANSFERASE LIKE PROTEIN"/>
    <property type="match status" value="1"/>
</dbReference>
<dbReference type="GO" id="GO:0016747">
    <property type="term" value="F:acyltransferase activity, transferring groups other than amino-acyl groups"/>
    <property type="evidence" value="ECO:0007669"/>
    <property type="project" value="InterPro"/>
</dbReference>
<dbReference type="PANTHER" id="PTHR11161">
    <property type="entry name" value="O-ACYLTRANSFERASE"/>
    <property type="match status" value="1"/>
</dbReference>
<feature type="transmembrane region" description="Helical" evidence="1">
    <location>
        <begin position="473"/>
        <end position="493"/>
    </location>
</feature>
<dbReference type="Proteomes" id="UP001152759">
    <property type="component" value="Chromosome 3"/>
</dbReference>
<dbReference type="InterPro" id="IPR002656">
    <property type="entry name" value="Acyl_transf_3_dom"/>
</dbReference>
<dbReference type="EMBL" id="OU963864">
    <property type="protein sequence ID" value="CAH0387106.1"/>
    <property type="molecule type" value="Genomic_DNA"/>
</dbReference>
<protein>
    <recommendedName>
        <fullName evidence="3">Nose resistant-to-fluoxetine protein N-terminal domain-containing protein</fullName>
    </recommendedName>
</protein>
<name>A0A9P0F0S8_BEMTA</name>
<feature type="signal peptide" evidence="2">
    <location>
        <begin position="1"/>
        <end position="26"/>
    </location>
</feature>
<dbReference type="Pfam" id="PF01757">
    <property type="entry name" value="Acyl_transf_3"/>
    <property type="match status" value="1"/>
</dbReference>
<evidence type="ECO:0000313" key="5">
    <source>
        <dbReference type="Proteomes" id="UP001152759"/>
    </source>
</evidence>
<dbReference type="SMART" id="SM00703">
    <property type="entry name" value="NRF"/>
    <property type="match status" value="1"/>
</dbReference>